<dbReference type="AlphaFoldDB" id="A0A319BUW4"/>
<dbReference type="Pfam" id="PF01565">
    <property type="entry name" value="FAD_binding_4"/>
    <property type="match status" value="1"/>
</dbReference>
<evidence type="ECO:0000256" key="1">
    <source>
        <dbReference type="ARBA" id="ARBA00005466"/>
    </source>
</evidence>
<comment type="similarity">
    <text evidence="1">Belongs to the oxygen-dependent FAD-linked oxidoreductase family.</text>
</comment>
<dbReference type="PANTHER" id="PTHR42973:SF8">
    <property type="entry name" value="FAD-BINDING PCMH-TYPE DOMAIN-CONTAINING PROTEIN"/>
    <property type="match status" value="1"/>
</dbReference>
<dbReference type="EMBL" id="KZ821741">
    <property type="protein sequence ID" value="PYH77476.1"/>
    <property type="molecule type" value="Genomic_DNA"/>
</dbReference>
<dbReference type="SUPFAM" id="SSF56176">
    <property type="entry name" value="FAD-binding/transporter-associated domain-like"/>
    <property type="match status" value="1"/>
</dbReference>
<keyword evidence="2" id="KW-0285">Flavoprotein</keyword>
<keyword evidence="7" id="KW-1185">Reference proteome</keyword>
<dbReference type="Proteomes" id="UP000248340">
    <property type="component" value="Unassembled WGS sequence"/>
</dbReference>
<sequence length="243" mass="26727">MRTDSNASSITGIWNNGSTTSPRGVLYNGSEPLAWALSSVERNQPQLSNRTHLDTRVVPDSPLWPNATSRYQTYEPPQIKVVVQVGCEEDVATVLAFLQGQPRPRHDKYSGLVSRTEIDMQLLTGIEINANGDSARFQGGTFTQEVMGVLWKQGYVATTESCGCVGMVGLGLGGGHGRLQGRYRLVSDKYLGLNVVLANGTVITVSETSHPNFFLGMKRAGHNFSVVTSFELRIFPRQEETWY</sequence>
<dbReference type="GO" id="GO:0016491">
    <property type="term" value="F:oxidoreductase activity"/>
    <property type="evidence" value="ECO:0007669"/>
    <property type="project" value="UniProtKB-KW"/>
</dbReference>
<reference evidence="6 7" key="1">
    <citation type="submission" date="2016-12" db="EMBL/GenBank/DDBJ databases">
        <title>The genomes of Aspergillus section Nigri reveals drivers in fungal speciation.</title>
        <authorList>
            <consortium name="DOE Joint Genome Institute"/>
            <person name="Vesth T.C."/>
            <person name="Nybo J."/>
            <person name="Theobald S."/>
            <person name="Brandl J."/>
            <person name="Frisvad J.C."/>
            <person name="Nielsen K.F."/>
            <person name="Lyhne E.K."/>
            <person name="Kogle M.E."/>
            <person name="Kuo A."/>
            <person name="Riley R."/>
            <person name="Clum A."/>
            <person name="Nolan M."/>
            <person name="Lipzen A."/>
            <person name="Salamov A."/>
            <person name="Henrissat B."/>
            <person name="Wiebenga A."/>
            <person name="De Vries R.P."/>
            <person name="Grigoriev I.V."/>
            <person name="Mortensen U.H."/>
            <person name="Andersen M.R."/>
            <person name="Baker S.E."/>
        </authorList>
    </citation>
    <scope>NUCLEOTIDE SEQUENCE [LARGE SCALE GENOMIC DNA]</scope>
    <source>
        <strain evidence="6 7">CBS 121591</strain>
    </source>
</reference>
<dbReference type="InterPro" id="IPR016166">
    <property type="entry name" value="FAD-bd_PCMH"/>
</dbReference>
<dbReference type="PROSITE" id="PS51387">
    <property type="entry name" value="FAD_PCMH"/>
    <property type="match status" value="1"/>
</dbReference>
<keyword evidence="3" id="KW-0274">FAD</keyword>
<accession>A0A319BUW4</accession>
<dbReference type="OrthoDB" id="9996127at2759"/>
<dbReference type="RefSeq" id="XP_025487676.1">
    <property type="nucleotide sequence ID" value="XM_025639554.1"/>
</dbReference>
<evidence type="ECO:0000256" key="4">
    <source>
        <dbReference type="ARBA" id="ARBA00023002"/>
    </source>
</evidence>
<gene>
    <name evidence="6" type="ORF">BO82DRAFT_406229</name>
</gene>
<dbReference type="InterPro" id="IPR036318">
    <property type="entry name" value="FAD-bd_PCMH-like_sf"/>
</dbReference>
<dbReference type="InterPro" id="IPR006094">
    <property type="entry name" value="Oxid_FAD_bind_N"/>
</dbReference>
<dbReference type="STRING" id="1448315.A0A319BUW4"/>
<evidence type="ECO:0000259" key="5">
    <source>
        <dbReference type="PROSITE" id="PS51387"/>
    </source>
</evidence>
<feature type="domain" description="FAD-binding PCMH-type" evidence="5">
    <location>
        <begin position="57"/>
        <end position="237"/>
    </location>
</feature>
<dbReference type="GeneID" id="37142296"/>
<dbReference type="VEuPathDB" id="FungiDB:BO82DRAFT_406229"/>
<evidence type="ECO:0000256" key="2">
    <source>
        <dbReference type="ARBA" id="ARBA00022630"/>
    </source>
</evidence>
<evidence type="ECO:0000313" key="6">
    <source>
        <dbReference type="EMBL" id="PYH77476.1"/>
    </source>
</evidence>
<dbReference type="Gene3D" id="3.30.465.10">
    <property type="match status" value="1"/>
</dbReference>
<dbReference type="InterPro" id="IPR050416">
    <property type="entry name" value="FAD-linked_Oxidoreductase"/>
</dbReference>
<proteinExistence type="inferred from homology"/>
<protein>
    <submittedName>
        <fullName evidence="6">FAD-binding domain-containing protein</fullName>
    </submittedName>
</protein>
<evidence type="ECO:0000313" key="7">
    <source>
        <dbReference type="Proteomes" id="UP000248340"/>
    </source>
</evidence>
<name>A0A319BUW4_9EURO</name>
<evidence type="ECO:0000256" key="3">
    <source>
        <dbReference type="ARBA" id="ARBA00022827"/>
    </source>
</evidence>
<organism evidence="6 7">
    <name type="scientific">Aspergillus uvarum CBS 121591</name>
    <dbReference type="NCBI Taxonomy" id="1448315"/>
    <lineage>
        <taxon>Eukaryota</taxon>
        <taxon>Fungi</taxon>
        <taxon>Dikarya</taxon>
        <taxon>Ascomycota</taxon>
        <taxon>Pezizomycotina</taxon>
        <taxon>Eurotiomycetes</taxon>
        <taxon>Eurotiomycetidae</taxon>
        <taxon>Eurotiales</taxon>
        <taxon>Aspergillaceae</taxon>
        <taxon>Aspergillus</taxon>
        <taxon>Aspergillus subgen. Circumdati</taxon>
    </lineage>
</organism>
<dbReference type="GO" id="GO:0071949">
    <property type="term" value="F:FAD binding"/>
    <property type="evidence" value="ECO:0007669"/>
    <property type="project" value="InterPro"/>
</dbReference>
<dbReference type="PANTHER" id="PTHR42973">
    <property type="entry name" value="BINDING OXIDOREDUCTASE, PUTATIVE (AFU_ORTHOLOGUE AFUA_1G17690)-RELATED"/>
    <property type="match status" value="1"/>
</dbReference>
<keyword evidence="4" id="KW-0560">Oxidoreductase</keyword>
<dbReference type="InterPro" id="IPR016169">
    <property type="entry name" value="FAD-bd_PCMH_sub2"/>
</dbReference>